<gene>
    <name evidence="2" type="ORF">SAMN05444171_1218</name>
    <name evidence="3" type="ORF">SAMN05444171_7794</name>
</gene>
<organism evidence="3 4">
    <name type="scientific">Bradyrhizobium lablabi</name>
    <dbReference type="NCBI Taxonomy" id="722472"/>
    <lineage>
        <taxon>Bacteria</taxon>
        <taxon>Pseudomonadati</taxon>
        <taxon>Pseudomonadota</taxon>
        <taxon>Alphaproteobacteria</taxon>
        <taxon>Hyphomicrobiales</taxon>
        <taxon>Nitrobacteraceae</taxon>
        <taxon>Bradyrhizobium</taxon>
    </lineage>
</organism>
<keyword evidence="1" id="KW-0732">Signal</keyword>
<dbReference type="Proteomes" id="UP000183208">
    <property type="component" value="Unassembled WGS sequence"/>
</dbReference>
<accession>A0A1M6TXW1</accession>
<evidence type="ECO:0000313" key="2">
    <source>
        <dbReference type="EMBL" id="SEC35557.1"/>
    </source>
</evidence>
<evidence type="ECO:0000313" key="4">
    <source>
        <dbReference type="Proteomes" id="UP000183208"/>
    </source>
</evidence>
<name>A0A1M6TXW1_9BRAD</name>
<sequence>MRIPAIAALLALVSAASQAGEYPSACRGFTSFPQGDLVQPARPPCLDYLVDRVSIEICQPLMDLYQIEVRAYVDCLKSENSAIIDRFNDAAKKFNCAQNGRLC</sequence>
<evidence type="ECO:0008006" key="5">
    <source>
        <dbReference type="Google" id="ProtNLM"/>
    </source>
</evidence>
<proteinExistence type="predicted"/>
<dbReference type="AlphaFoldDB" id="A0A1M6TXW1"/>
<dbReference type="EMBL" id="FNTI01000001">
    <property type="protein sequence ID" value="SEC35557.1"/>
    <property type="molecule type" value="Genomic_DNA"/>
</dbReference>
<dbReference type="RefSeq" id="WP_143039622.1">
    <property type="nucleotide sequence ID" value="NZ_FNTI01000001.1"/>
</dbReference>
<evidence type="ECO:0000313" key="3">
    <source>
        <dbReference type="EMBL" id="SEE51114.1"/>
    </source>
</evidence>
<feature type="chain" id="PRO_5010660982" description="Cysteine rich repeat-containing protein" evidence="1">
    <location>
        <begin position="20"/>
        <end position="103"/>
    </location>
</feature>
<dbReference type="EMBL" id="FNTI01000001">
    <property type="protein sequence ID" value="SEE51114.1"/>
    <property type="molecule type" value="Genomic_DNA"/>
</dbReference>
<feature type="signal peptide" evidence="1">
    <location>
        <begin position="1"/>
        <end position="19"/>
    </location>
</feature>
<protein>
    <recommendedName>
        <fullName evidence="5">Cysteine rich repeat-containing protein</fullName>
    </recommendedName>
</protein>
<evidence type="ECO:0000256" key="1">
    <source>
        <dbReference type="SAM" id="SignalP"/>
    </source>
</evidence>
<reference evidence="3 4" key="1">
    <citation type="submission" date="2016-10" db="EMBL/GenBank/DDBJ databases">
        <authorList>
            <person name="de Groot N.N."/>
        </authorList>
    </citation>
    <scope>NUCLEOTIDE SEQUENCE [LARGE SCALE GENOMIC DNA]</scope>
    <source>
        <strain evidence="3 4">GAS522</strain>
    </source>
</reference>